<dbReference type="InterPro" id="IPR036615">
    <property type="entry name" value="Mur_ligase_C_dom_sf"/>
</dbReference>
<evidence type="ECO:0000256" key="2">
    <source>
        <dbReference type="ARBA" id="ARBA00005898"/>
    </source>
</evidence>
<gene>
    <name evidence="3" type="primary">murE</name>
    <name evidence="7" type="ORF">H8B09_06595</name>
</gene>
<keyword evidence="3 4" id="KW-0131">Cell cycle</keyword>
<keyword evidence="3" id="KW-0547">Nucleotide-binding</keyword>
<dbReference type="EC" id="6.3.2.13" evidence="3"/>
<evidence type="ECO:0000313" key="7">
    <source>
        <dbReference type="EMBL" id="MBD3918418.1"/>
    </source>
</evidence>
<keyword evidence="3" id="KW-0963">Cytoplasm</keyword>
<feature type="binding site" evidence="3">
    <location>
        <position position="180"/>
    </location>
    <ligand>
        <name>UDP-N-acetyl-alpha-D-muramoyl-L-alanyl-D-glutamate</name>
        <dbReference type="ChEBI" id="CHEBI:83900"/>
    </ligand>
</feature>
<dbReference type="SUPFAM" id="SSF63418">
    <property type="entry name" value="MurE/MurF N-terminal domain"/>
    <property type="match status" value="1"/>
</dbReference>
<feature type="binding site" evidence="3">
    <location>
        <position position="388"/>
    </location>
    <ligand>
        <name>meso-2,6-diaminopimelate</name>
        <dbReference type="ChEBI" id="CHEBI:57791"/>
    </ligand>
</feature>
<feature type="modified residue" description="N6-carboxylysine" evidence="3">
    <location>
        <position position="220"/>
    </location>
</feature>
<keyword evidence="3" id="KW-0460">Magnesium</keyword>
<dbReference type="EMBL" id="JACXZA010000001">
    <property type="protein sequence ID" value="MBD3918418.1"/>
    <property type="molecule type" value="Genomic_DNA"/>
</dbReference>
<comment type="similarity">
    <text evidence="2 3">Belongs to the MurCDEF family. MurE subfamily.</text>
</comment>
<keyword evidence="3 4" id="KW-0573">Peptidoglycan synthesis</keyword>
<comment type="cofactor">
    <cofactor evidence="3">
        <name>Mg(2+)</name>
        <dbReference type="ChEBI" id="CHEBI:18420"/>
    </cofactor>
</comment>
<feature type="binding site" evidence="3">
    <location>
        <position position="30"/>
    </location>
    <ligand>
        <name>UDP-N-acetyl-alpha-D-muramoyl-L-alanyl-D-glutamate</name>
        <dbReference type="ChEBI" id="CHEBI:83900"/>
    </ligand>
</feature>
<dbReference type="HAMAP" id="MF_00208">
    <property type="entry name" value="MurE"/>
    <property type="match status" value="1"/>
</dbReference>
<dbReference type="InterPro" id="IPR036565">
    <property type="entry name" value="Mur-like_cat_sf"/>
</dbReference>
<dbReference type="SUPFAM" id="SSF53244">
    <property type="entry name" value="MurD-like peptide ligases, peptide-binding domain"/>
    <property type="match status" value="1"/>
</dbReference>
<comment type="caution">
    <text evidence="3">Lacks conserved residue(s) required for the propagation of feature annotation.</text>
</comment>
<evidence type="ECO:0000259" key="5">
    <source>
        <dbReference type="Pfam" id="PF02875"/>
    </source>
</evidence>
<dbReference type="NCBIfam" id="NF001124">
    <property type="entry name" value="PRK00139.1-2"/>
    <property type="match status" value="1"/>
</dbReference>
<keyword evidence="3" id="KW-0067">ATP-binding</keyword>
<comment type="pathway">
    <text evidence="1 3 4">Cell wall biogenesis; peptidoglycan biosynthesis.</text>
</comment>
<feature type="binding site" evidence="3">
    <location>
        <begin position="111"/>
        <end position="117"/>
    </location>
    <ligand>
        <name>ATP</name>
        <dbReference type="ChEBI" id="CHEBI:30616"/>
    </ligand>
</feature>
<evidence type="ECO:0000256" key="1">
    <source>
        <dbReference type="ARBA" id="ARBA00004752"/>
    </source>
</evidence>
<dbReference type="NCBIfam" id="TIGR01085">
    <property type="entry name" value="murE"/>
    <property type="match status" value="1"/>
</dbReference>
<dbReference type="InterPro" id="IPR035911">
    <property type="entry name" value="MurE/MurF_N"/>
</dbReference>
<accession>A0ABR8MR09</accession>
<organism evidence="7 8">
    <name type="scientific">Paenibacillus terricola</name>
    <dbReference type="NCBI Taxonomy" id="2763503"/>
    <lineage>
        <taxon>Bacteria</taxon>
        <taxon>Bacillati</taxon>
        <taxon>Bacillota</taxon>
        <taxon>Bacilli</taxon>
        <taxon>Bacillales</taxon>
        <taxon>Paenibacillaceae</taxon>
        <taxon>Paenibacillus</taxon>
    </lineage>
</organism>
<dbReference type="PANTHER" id="PTHR23135:SF4">
    <property type="entry name" value="UDP-N-ACETYLMURAMOYL-L-ALANYL-D-GLUTAMATE--2,6-DIAMINOPIMELATE LIGASE MURE HOMOLOG, CHLOROPLASTIC"/>
    <property type="match status" value="1"/>
</dbReference>
<name>A0ABR8MR09_9BACL</name>
<keyword evidence="3 4" id="KW-0132">Cell division</keyword>
<dbReference type="RefSeq" id="WP_191202610.1">
    <property type="nucleotide sequence ID" value="NZ_JACXZA010000001.1"/>
</dbReference>
<dbReference type="GO" id="GO:0008765">
    <property type="term" value="F:UDP-N-acetylmuramoylalanyl-D-glutamate-2,6-diaminopimelate ligase activity"/>
    <property type="evidence" value="ECO:0007669"/>
    <property type="project" value="UniProtKB-EC"/>
</dbReference>
<feature type="binding site" evidence="3">
    <location>
        <position position="188"/>
    </location>
    <ligand>
        <name>UDP-N-acetyl-alpha-D-muramoyl-L-alanyl-D-glutamate</name>
        <dbReference type="ChEBI" id="CHEBI:83900"/>
    </ligand>
</feature>
<reference evidence="7 8" key="1">
    <citation type="submission" date="2020-09" db="EMBL/GenBank/DDBJ databases">
        <title>Paenibacillus sp. strain PR3 16S rRNA gene Genome sequencing and assembly.</title>
        <authorList>
            <person name="Kim J."/>
        </authorList>
    </citation>
    <scope>NUCLEOTIDE SEQUENCE [LARGE SCALE GENOMIC DNA]</scope>
    <source>
        <strain evidence="7 8">PR3</strain>
    </source>
</reference>
<feature type="domain" description="Mur ligase central" evidence="6">
    <location>
        <begin position="109"/>
        <end position="316"/>
    </location>
</feature>
<protein>
    <recommendedName>
        <fullName evidence="3">UDP-N-acetylmuramoyl-L-alanyl-D-glutamate--2,6-diaminopimelate ligase</fullName>
        <ecNumber evidence="3">6.3.2.13</ecNumber>
    </recommendedName>
    <alternativeName>
        <fullName evidence="3">Meso-A2pm-adding enzyme</fullName>
    </alternativeName>
    <alternativeName>
        <fullName evidence="3">Meso-diaminopimelate-adding enzyme</fullName>
    </alternativeName>
    <alternativeName>
        <fullName evidence="3">UDP-MurNAc-L-Ala-D-Glu:meso-diaminopimelate ligase</fullName>
    </alternativeName>
    <alternativeName>
        <fullName evidence="3">UDP-MurNAc-tripeptide synthetase</fullName>
    </alternativeName>
    <alternativeName>
        <fullName evidence="3">UDP-N-acetylmuramyl-tripeptide synthetase</fullName>
    </alternativeName>
</protein>
<evidence type="ECO:0000256" key="3">
    <source>
        <dbReference type="HAMAP-Rule" id="MF_00208"/>
    </source>
</evidence>
<comment type="caution">
    <text evidence="7">The sequence shown here is derived from an EMBL/GenBank/DDBJ whole genome shotgun (WGS) entry which is preliminary data.</text>
</comment>
<comment type="subcellular location">
    <subcellularLocation>
        <location evidence="3 4">Cytoplasm</location>
    </subcellularLocation>
</comment>
<dbReference type="InterPro" id="IPR013221">
    <property type="entry name" value="Mur_ligase_cen"/>
</dbReference>
<dbReference type="Gene3D" id="3.40.1190.10">
    <property type="entry name" value="Mur-like, catalytic domain"/>
    <property type="match status" value="1"/>
</dbReference>
<evidence type="ECO:0000313" key="8">
    <source>
        <dbReference type="Proteomes" id="UP000609346"/>
    </source>
</evidence>
<keyword evidence="3 7" id="KW-0436">Ligase</keyword>
<dbReference type="InterPro" id="IPR004101">
    <property type="entry name" value="Mur_ligase_C"/>
</dbReference>
<dbReference type="Pfam" id="PF08245">
    <property type="entry name" value="Mur_ligase_M"/>
    <property type="match status" value="1"/>
</dbReference>
<dbReference type="Pfam" id="PF02875">
    <property type="entry name" value="Mur_ligase_C"/>
    <property type="match status" value="1"/>
</dbReference>
<dbReference type="SUPFAM" id="SSF53623">
    <property type="entry name" value="MurD-like peptide ligases, catalytic domain"/>
    <property type="match status" value="1"/>
</dbReference>
<feature type="domain" description="Mur ligase C-terminal" evidence="5">
    <location>
        <begin position="339"/>
        <end position="469"/>
    </location>
</feature>
<feature type="binding site" evidence="3">
    <location>
        <position position="471"/>
    </location>
    <ligand>
        <name>meso-2,6-diaminopimelate</name>
        <dbReference type="ChEBI" id="CHEBI:57791"/>
    </ligand>
</feature>
<sequence length="501" mass="54447">MKLRELTALIPNAVIQGDTEIEITGVSNHSQRVKPGDLFVCISEIPGYQEDRHPYALNAVQAGAAAVVAERPIEVDVPMILVKNSRHALAVLSAHFHRYPSSELKLIGVTGTNGKTTTAHMIEAILRHAGNIAGLMGNIGTRIGDTTFTTDINTQEPPVLQANLRRMVDANCTYAVMEVTSQGIDAGRVLGCDFRTAVFTNITQDHLDYHGTMDNYIAAKGHFFSRLGNRFSADPNACKFAVLNADDQASAVFKQLTAAHILTYGIQTDADVKAEDIRMTAQGTAFRAVTYKGTIEMQMAMVGTFNVYNALAAITTALAEGLTLETIRDGLASLPGVPGRLEIVDEGQPFLVLVDYAHTPDGLDNVLRAVKAFAENKIITVFGCGGDRDRTKRPIMGGISAEYSDYVIVTSDNPRSEDPTRILSDIEEGLREKLYPSDQYVLIENRAAAILHAITMATPGDVVVIAGKGHETYQITTDETIHFDDREVAREAIRERNGSTN</sequence>
<dbReference type="Gene3D" id="3.90.190.20">
    <property type="entry name" value="Mur ligase, C-terminal domain"/>
    <property type="match status" value="1"/>
</dbReference>
<feature type="short sequence motif" description="Meso-diaminopimelate recognition motif" evidence="3">
    <location>
        <begin position="412"/>
        <end position="415"/>
    </location>
</feature>
<keyword evidence="8" id="KW-1185">Reference proteome</keyword>
<dbReference type="PANTHER" id="PTHR23135">
    <property type="entry name" value="MUR LIGASE FAMILY MEMBER"/>
    <property type="match status" value="1"/>
</dbReference>
<comment type="catalytic activity">
    <reaction evidence="3">
        <text>UDP-N-acetyl-alpha-D-muramoyl-L-alanyl-D-glutamate + meso-2,6-diaminopimelate + ATP = UDP-N-acetyl-alpha-D-muramoyl-L-alanyl-gamma-D-glutamyl-meso-2,6-diaminopimelate + ADP + phosphate + H(+)</text>
        <dbReference type="Rhea" id="RHEA:23676"/>
        <dbReference type="ChEBI" id="CHEBI:15378"/>
        <dbReference type="ChEBI" id="CHEBI:30616"/>
        <dbReference type="ChEBI" id="CHEBI:43474"/>
        <dbReference type="ChEBI" id="CHEBI:57791"/>
        <dbReference type="ChEBI" id="CHEBI:83900"/>
        <dbReference type="ChEBI" id="CHEBI:83905"/>
        <dbReference type="ChEBI" id="CHEBI:456216"/>
        <dbReference type="EC" id="6.3.2.13"/>
    </reaction>
</comment>
<evidence type="ECO:0000259" key="6">
    <source>
        <dbReference type="Pfam" id="PF08245"/>
    </source>
</evidence>
<keyword evidence="3 4" id="KW-0133">Cell shape</keyword>
<dbReference type="InterPro" id="IPR005761">
    <property type="entry name" value="UDP-N-AcMur-Glu-dNH2Pim_ligase"/>
</dbReference>
<dbReference type="NCBIfam" id="NF001126">
    <property type="entry name" value="PRK00139.1-4"/>
    <property type="match status" value="1"/>
</dbReference>
<evidence type="ECO:0000256" key="4">
    <source>
        <dbReference type="RuleBase" id="RU004135"/>
    </source>
</evidence>
<comment type="PTM">
    <text evidence="3">Carboxylation is probably crucial for Mg(2+) binding and, consequently, for the gamma-phosphate positioning of ATP.</text>
</comment>
<keyword evidence="3 4" id="KW-0961">Cell wall biogenesis/degradation</keyword>
<feature type="binding site" evidence="3">
    <location>
        <position position="467"/>
    </location>
    <ligand>
        <name>meso-2,6-diaminopimelate</name>
        <dbReference type="ChEBI" id="CHEBI:57791"/>
    </ligand>
</feature>
<feature type="binding site" evidence="3">
    <location>
        <begin position="412"/>
        <end position="415"/>
    </location>
    <ligand>
        <name>meso-2,6-diaminopimelate</name>
        <dbReference type="ChEBI" id="CHEBI:57791"/>
    </ligand>
</feature>
<dbReference type="Proteomes" id="UP000609346">
    <property type="component" value="Unassembled WGS sequence"/>
</dbReference>
<dbReference type="Gene3D" id="3.40.1390.10">
    <property type="entry name" value="MurE/MurF, N-terminal domain"/>
    <property type="match status" value="1"/>
</dbReference>
<proteinExistence type="inferred from homology"/>
<comment type="function">
    <text evidence="3">Catalyzes the addition of meso-diaminopimelic acid to the nucleotide precursor UDP-N-acetylmuramoyl-L-alanyl-D-glutamate (UMAG) in the biosynthesis of bacterial cell-wall peptidoglycan.</text>
</comment>